<reference evidence="1" key="1">
    <citation type="journal article" date="2014" name="Int. J. Syst. Evol. Microbiol.">
        <title>Complete genome sequence of Corynebacterium casei LMG S-19264T (=DSM 44701T), isolated from a smear-ripened cheese.</title>
        <authorList>
            <consortium name="US DOE Joint Genome Institute (JGI-PGF)"/>
            <person name="Walter F."/>
            <person name="Albersmeier A."/>
            <person name="Kalinowski J."/>
            <person name="Ruckert C."/>
        </authorList>
    </citation>
    <scope>NUCLEOTIDE SEQUENCE</scope>
    <source>
        <strain evidence="1">JCM 12289</strain>
    </source>
</reference>
<proteinExistence type="predicted"/>
<dbReference type="AlphaFoldDB" id="A0AAV3SCS1"/>
<protein>
    <submittedName>
        <fullName evidence="1">Uncharacterized protein</fullName>
    </submittedName>
</protein>
<dbReference type="EMBL" id="BAAADN010000006">
    <property type="protein sequence ID" value="GAA0452082.1"/>
    <property type="molecule type" value="Genomic_DNA"/>
</dbReference>
<sequence length="52" mass="5681">MLFESLFDLLSIALNDGGHTILVNDETGLVFGEVVAIKRDVEIAVVDYRSVS</sequence>
<name>A0AAV3SCS1_HALDO</name>
<evidence type="ECO:0000313" key="2">
    <source>
        <dbReference type="Proteomes" id="UP001500962"/>
    </source>
</evidence>
<gene>
    <name evidence="1" type="ORF">GCM10008985_04700</name>
</gene>
<reference evidence="1" key="2">
    <citation type="submission" date="2023-12" db="EMBL/GenBank/DDBJ databases">
        <authorList>
            <person name="Sun Q."/>
            <person name="Inoue M."/>
        </authorList>
    </citation>
    <scope>NUCLEOTIDE SEQUENCE</scope>
    <source>
        <strain evidence="1">JCM 12289</strain>
    </source>
</reference>
<organism evidence="1 2">
    <name type="scientific">Halococcus dombrowskii</name>
    <dbReference type="NCBI Taxonomy" id="179637"/>
    <lineage>
        <taxon>Archaea</taxon>
        <taxon>Methanobacteriati</taxon>
        <taxon>Methanobacteriota</taxon>
        <taxon>Stenosarchaea group</taxon>
        <taxon>Halobacteria</taxon>
        <taxon>Halobacteriales</taxon>
        <taxon>Halococcaceae</taxon>
        <taxon>Halococcus</taxon>
    </lineage>
</organism>
<comment type="caution">
    <text evidence="1">The sequence shown here is derived from an EMBL/GenBank/DDBJ whole genome shotgun (WGS) entry which is preliminary data.</text>
</comment>
<evidence type="ECO:0000313" key="1">
    <source>
        <dbReference type="EMBL" id="GAA0452082.1"/>
    </source>
</evidence>
<accession>A0AAV3SCS1</accession>
<dbReference type="Proteomes" id="UP001500962">
    <property type="component" value="Unassembled WGS sequence"/>
</dbReference>